<comment type="caution">
    <text evidence="2">The sequence shown here is derived from an EMBL/GenBank/DDBJ whole genome shotgun (WGS) entry which is preliminary data.</text>
</comment>
<dbReference type="Proteomes" id="UP000051439">
    <property type="component" value="Unassembled WGS sequence"/>
</dbReference>
<dbReference type="Pfam" id="PF00583">
    <property type="entry name" value="Acetyltransf_1"/>
    <property type="match status" value="1"/>
</dbReference>
<dbReference type="SUPFAM" id="SSF55729">
    <property type="entry name" value="Acyl-CoA N-acyltransferases (Nat)"/>
    <property type="match status" value="1"/>
</dbReference>
<dbReference type="Gene3D" id="3.40.630.30">
    <property type="match status" value="1"/>
</dbReference>
<dbReference type="EMBL" id="AZEB01000030">
    <property type="protein sequence ID" value="KRL20325.1"/>
    <property type="molecule type" value="Genomic_DNA"/>
</dbReference>
<name>A0A0R1NRQ8_9LACO</name>
<organism evidence="2 3">
    <name type="scientific">Lentilactobacillus kisonensis DSM 19906 = JCM 15041</name>
    <dbReference type="NCBI Taxonomy" id="1423766"/>
    <lineage>
        <taxon>Bacteria</taxon>
        <taxon>Bacillati</taxon>
        <taxon>Bacillota</taxon>
        <taxon>Bacilli</taxon>
        <taxon>Lactobacillales</taxon>
        <taxon>Lactobacillaceae</taxon>
        <taxon>Lentilactobacillus</taxon>
    </lineage>
</organism>
<sequence length="144" mass="16558">MKKIVFKNLTDRITKYDLDEFIFDWKNLSSEDILVGLFSEEILVGLVSFIQRDNYDHINNIEVLKSFQRKGFGGMLLAIVMIDSFDRKFADGFVDLISKTTGVQQFYQHLGARLISSSHLYFDNEASQKVIDQYLPEGGVIDGY</sequence>
<gene>
    <name evidence="2" type="ORF">FC98_GL001735</name>
</gene>
<dbReference type="InterPro" id="IPR000182">
    <property type="entry name" value="GNAT_dom"/>
</dbReference>
<dbReference type="RefSeq" id="WP_056949617.1">
    <property type="nucleotide sequence ID" value="NZ_AZEB01000030.1"/>
</dbReference>
<reference evidence="2 3" key="1">
    <citation type="journal article" date="2015" name="Genome Announc.">
        <title>Expanding the biotechnology potential of lactobacilli through comparative genomics of 213 strains and associated genera.</title>
        <authorList>
            <person name="Sun Z."/>
            <person name="Harris H.M."/>
            <person name="McCann A."/>
            <person name="Guo C."/>
            <person name="Argimon S."/>
            <person name="Zhang W."/>
            <person name="Yang X."/>
            <person name="Jeffery I.B."/>
            <person name="Cooney J.C."/>
            <person name="Kagawa T.F."/>
            <person name="Liu W."/>
            <person name="Song Y."/>
            <person name="Salvetti E."/>
            <person name="Wrobel A."/>
            <person name="Rasinkangas P."/>
            <person name="Parkhill J."/>
            <person name="Rea M.C."/>
            <person name="O'Sullivan O."/>
            <person name="Ritari J."/>
            <person name="Douillard F.P."/>
            <person name="Paul Ross R."/>
            <person name="Yang R."/>
            <person name="Briner A.E."/>
            <person name="Felis G.E."/>
            <person name="de Vos W.M."/>
            <person name="Barrangou R."/>
            <person name="Klaenhammer T.R."/>
            <person name="Caufield P.W."/>
            <person name="Cui Y."/>
            <person name="Zhang H."/>
            <person name="O'Toole P.W."/>
        </authorList>
    </citation>
    <scope>NUCLEOTIDE SEQUENCE [LARGE SCALE GENOMIC DNA]</scope>
    <source>
        <strain evidence="2 3">DSM 19906</strain>
    </source>
</reference>
<dbReference type="PROSITE" id="PS51186">
    <property type="entry name" value="GNAT"/>
    <property type="match status" value="1"/>
</dbReference>
<dbReference type="GO" id="GO:0016747">
    <property type="term" value="F:acyltransferase activity, transferring groups other than amino-acyl groups"/>
    <property type="evidence" value="ECO:0007669"/>
    <property type="project" value="InterPro"/>
</dbReference>
<evidence type="ECO:0000259" key="1">
    <source>
        <dbReference type="PROSITE" id="PS51186"/>
    </source>
</evidence>
<evidence type="ECO:0000313" key="2">
    <source>
        <dbReference type="EMBL" id="KRL20325.1"/>
    </source>
</evidence>
<dbReference type="InterPro" id="IPR016181">
    <property type="entry name" value="Acyl_CoA_acyltransferase"/>
</dbReference>
<accession>A0A0R1NRQ8</accession>
<keyword evidence="3" id="KW-1185">Reference proteome</keyword>
<protein>
    <recommendedName>
        <fullName evidence="1">N-acetyltransferase domain-containing protein</fullName>
    </recommendedName>
</protein>
<dbReference type="PATRIC" id="fig|1423766.4.peg.1794"/>
<dbReference type="AlphaFoldDB" id="A0A0R1NRQ8"/>
<proteinExistence type="predicted"/>
<dbReference type="CDD" id="cd04301">
    <property type="entry name" value="NAT_SF"/>
    <property type="match status" value="1"/>
</dbReference>
<evidence type="ECO:0000313" key="3">
    <source>
        <dbReference type="Proteomes" id="UP000051439"/>
    </source>
</evidence>
<feature type="domain" description="N-acetyltransferase" evidence="1">
    <location>
        <begin position="1"/>
        <end position="136"/>
    </location>
</feature>